<dbReference type="EMBL" id="JABWAD010000058">
    <property type="protein sequence ID" value="KAF6066431.1"/>
    <property type="molecule type" value="Genomic_DNA"/>
</dbReference>
<protein>
    <submittedName>
        <fullName evidence="2">Uncharacterized protein</fullName>
    </submittedName>
</protein>
<comment type="caution">
    <text evidence="2">The sequence shown here is derived from an EMBL/GenBank/DDBJ whole genome shotgun (WGS) entry which is preliminary data.</text>
</comment>
<evidence type="ECO:0000313" key="3">
    <source>
        <dbReference type="Proteomes" id="UP000536275"/>
    </source>
</evidence>
<evidence type="ECO:0000256" key="1">
    <source>
        <dbReference type="SAM" id="MobiDB-lite"/>
    </source>
</evidence>
<feature type="compositionally biased region" description="Low complexity" evidence="1">
    <location>
        <begin position="29"/>
        <end position="59"/>
    </location>
</feature>
<accession>A0A8H6F2N0</accession>
<feature type="compositionally biased region" description="Basic residues" evidence="1">
    <location>
        <begin position="1"/>
        <end position="10"/>
    </location>
</feature>
<feature type="region of interest" description="Disordered" evidence="1">
    <location>
        <begin position="287"/>
        <end position="324"/>
    </location>
</feature>
<feature type="region of interest" description="Disordered" evidence="1">
    <location>
        <begin position="1"/>
        <end position="64"/>
    </location>
</feature>
<dbReference type="Proteomes" id="UP000536275">
    <property type="component" value="Unassembled WGS sequence"/>
</dbReference>
<sequence>MEDKTKRQHSILHPLANNNQLPVKTVDTSNTADNNYNNNNSGILSSSYNPQQQHQLQQQKRPIPKNVAYPPMYSFNISTANTLKNSVSTTKATSGLPVAPDGYIYVKGYGSGSAADHIPRNIPNYYPRRGTSITNNYTESSVVTPTPLHIPRPLVPPHLLQPPNLHQSLQQPQPQQHDNGETVAAAASSPTLEIFNTLNPRKAPNMTYKEKIMNWMSSIPQFNDSENNEIYIDCYPGVISTSVTPSTSDEEIDLADIEDILELQARKVTRYVTRLYIRESENWEEIAGDDEAGDVDGGVEYEVEEGDDDDDDVDDDDYDEDRVQPHNYVYRNANLNIAYETD</sequence>
<proteinExistence type="predicted"/>
<dbReference type="AlphaFoldDB" id="A0A8H6F2N0"/>
<reference evidence="2 3" key="1">
    <citation type="submission" date="2020-03" db="EMBL/GenBank/DDBJ databases">
        <title>FDA dAtabase for Regulatory Grade micrObial Sequences (FDA-ARGOS): Supporting development and validation of Infectious Disease Dx tests.</title>
        <authorList>
            <person name="Campos J."/>
            <person name="Goldberg B."/>
            <person name="Tallon L."/>
            <person name="Sadzewicz L."/>
            <person name="Vavikolanu K."/>
            <person name="Mehta A."/>
            <person name="Aluvathingal J."/>
            <person name="Nadendla S."/>
            <person name="Nandy P."/>
            <person name="Geyer C."/>
            <person name="Yan Y."/>
            <person name="Sichtig H."/>
        </authorList>
    </citation>
    <scope>NUCLEOTIDE SEQUENCE [LARGE SCALE GENOMIC DNA]</scope>
    <source>
        <strain evidence="2 3">FDAARGOS_656</strain>
    </source>
</reference>
<feature type="region of interest" description="Disordered" evidence="1">
    <location>
        <begin position="148"/>
        <end position="182"/>
    </location>
</feature>
<gene>
    <name evidence="2" type="ORF">FOB64_004694</name>
</gene>
<name>A0A8H6F2N0_CANAX</name>
<evidence type="ECO:0000313" key="2">
    <source>
        <dbReference type="EMBL" id="KAF6066431.1"/>
    </source>
</evidence>
<feature type="compositionally biased region" description="Pro residues" evidence="1">
    <location>
        <begin position="148"/>
        <end position="160"/>
    </location>
</feature>
<feature type="compositionally biased region" description="Polar residues" evidence="1">
    <location>
        <begin position="16"/>
        <end position="28"/>
    </location>
</feature>
<feature type="compositionally biased region" description="Low complexity" evidence="1">
    <location>
        <begin position="161"/>
        <end position="177"/>
    </location>
</feature>
<feature type="compositionally biased region" description="Acidic residues" evidence="1">
    <location>
        <begin position="287"/>
        <end position="320"/>
    </location>
</feature>
<organism evidence="2 3">
    <name type="scientific">Candida albicans</name>
    <name type="common">Yeast</name>
    <dbReference type="NCBI Taxonomy" id="5476"/>
    <lineage>
        <taxon>Eukaryota</taxon>
        <taxon>Fungi</taxon>
        <taxon>Dikarya</taxon>
        <taxon>Ascomycota</taxon>
        <taxon>Saccharomycotina</taxon>
        <taxon>Pichiomycetes</taxon>
        <taxon>Debaryomycetaceae</taxon>
        <taxon>Candida/Lodderomyces clade</taxon>
        <taxon>Candida</taxon>
    </lineage>
</organism>